<dbReference type="PANTHER" id="PTHR10686:SF18">
    <property type="entry name" value="IP11787P-RELATED"/>
    <property type="match status" value="1"/>
</dbReference>
<dbReference type="Proteomes" id="UP000789524">
    <property type="component" value="Unassembled WGS sequence"/>
</dbReference>
<feature type="transmembrane region" description="Helical" evidence="2">
    <location>
        <begin position="336"/>
        <end position="357"/>
    </location>
</feature>
<dbReference type="Pfam" id="PF01770">
    <property type="entry name" value="Folate_carrier"/>
    <property type="match status" value="1"/>
</dbReference>
<dbReference type="GO" id="GO:0005886">
    <property type="term" value="C:plasma membrane"/>
    <property type="evidence" value="ECO:0007669"/>
    <property type="project" value="TreeGrafter"/>
</dbReference>
<comment type="similarity">
    <text evidence="1">Belongs to the reduced folate carrier (RFC) transporter (TC 2.A.48) family.</text>
</comment>
<feature type="transmembrane region" description="Helical" evidence="2">
    <location>
        <begin position="310"/>
        <end position="330"/>
    </location>
</feature>
<keyword evidence="2" id="KW-1133">Transmembrane helix</keyword>
<keyword evidence="2" id="KW-0812">Transmembrane</keyword>
<feature type="transmembrane region" description="Helical" evidence="2">
    <location>
        <begin position="164"/>
        <end position="181"/>
    </location>
</feature>
<dbReference type="NCBIfam" id="TIGR00806">
    <property type="entry name" value="rfc"/>
    <property type="match status" value="1"/>
</dbReference>
<dbReference type="InterPro" id="IPR002666">
    <property type="entry name" value="Folate_carrier"/>
</dbReference>
<dbReference type="InterPro" id="IPR036259">
    <property type="entry name" value="MFS_trans_sf"/>
</dbReference>
<organism evidence="3 4">
    <name type="scientific">Danaus chrysippus</name>
    <name type="common">African queen</name>
    <dbReference type="NCBI Taxonomy" id="151541"/>
    <lineage>
        <taxon>Eukaryota</taxon>
        <taxon>Metazoa</taxon>
        <taxon>Ecdysozoa</taxon>
        <taxon>Arthropoda</taxon>
        <taxon>Hexapoda</taxon>
        <taxon>Insecta</taxon>
        <taxon>Pterygota</taxon>
        <taxon>Neoptera</taxon>
        <taxon>Endopterygota</taxon>
        <taxon>Lepidoptera</taxon>
        <taxon>Glossata</taxon>
        <taxon>Ditrysia</taxon>
        <taxon>Papilionoidea</taxon>
        <taxon>Nymphalidae</taxon>
        <taxon>Danainae</taxon>
        <taxon>Danaini</taxon>
        <taxon>Danaina</taxon>
        <taxon>Danaus</taxon>
        <taxon>Anosia</taxon>
    </lineage>
</organism>
<accession>A0A8J2W2Q4</accession>
<dbReference type="AlphaFoldDB" id="A0A8J2W2Q4"/>
<feature type="transmembrane region" description="Helical" evidence="2">
    <location>
        <begin position="73"/>
        <end position="91"/>
    </location>
</feature>
<dbReference type="PANTHER" id="PTHR10686">
    <property type="entry name" value="FOLATE TRANSPORTER"/>
    <property type="match status" value="1"/>
</dbReference>
<evidence type="ECO:0000256" key="1">
    <source>
        <dbReference type="ARBA" id="ARBA00005773"/>
    </source>
</evidence>
<evidence type="ECO:0000313" key="3">
    <source>
        <dbReference type="EMBL" id="CAG9576132.1"/>
    </source>
</evidence>
<feature type="transmembrane region" description="Helical" evidence="2">
    <location>
        <begin position="46"/>
        <end position="66"/>
    </location>
</feature>
<keyword evidence="4" id="KW-1185">Reference proteome</keyword>
<dbReference type="OrthoDB" id="18814at2759"/>
<evidence type="ECO:0000256" key="2">
    <source>
        <dbReference type="SAM" id="Phobius"/>
    </source>
</evidence>
<comment type="caution">
    <text evidence="3">The sequence shown here is derived from an EMBL/GenBank/DDBJ whole genome shotgun (WGS) entry which is preliminary data.</text>
</comment>
<feature type="transmembrane region" description="Helical" evidence="2">
    <location>
        <begin position="103"/>
        <end position="121"/>
    </location>
</feature>
<dbReference type="EMBL" id="CAKASE010000074">
    <property type="protein sequence ID" value="CAG9576132.1"/>
    <property type="molecule type" value="Genomic_DNA"/>
</dbReference>
<keyword evidence="2" id="KW-0472">Membrane</keyword>
<reference evidence="3" key="1">
    <citation type="submission" date="2021-09" db="EMBL/GenBank/DDBJ databases">
        <authorList>
            <person name="Martin H S."/>
        </authorList>
    </citation>
    <scope>NUCLEOTIDE SEQUENCE</scope>
</reference>
<proteinExistence type="inferred from homology"/>
<protein>
    <submittedName>
        <fullName evidence="3">(African queen) hypothetical protein</fullName>
    </submittedName>
</protein>
<dbReference type="SUPFAM" id="SSF103473">
    <property type="entry name" value="MFS general substrate transporter"/>
    <property type="match status" value="1"/>
</dbReference>
<name>A0A8J2W2Q4_9NEOP</name>
<dbReference type="GO" id="GO:0090482">
    <property type="term" value="F:vitamin transmembrane transporter activity"/>
    <property type="evidence" value="ECO:0007669"/>
    <property type="project" value="InterPro"/>
</dbReference>
<feature type="transmembrane region" description="Helical" evidence="2">
    <location>
        <begin position="247"/>
        <end position="268"/>
    </location>
</feature>
<sequence length="361" mass="40899">MQDWIKITLILCSFGMLREIRPSEPFVTEFLLGEWRNITEDQLNREVYPIGTYSYLALLVVVFLITDFLRFKPVIILSGISGISVYAVLLWTSSIQWLQVSQFLYGLYMATEVAYLTYIYAKVDSAKYPVASSYTRIAALTGRFLSGVSSQLLTHFELMDYRQLNYITLIAQILATFWAFWLPPVPYGIYFHRQSIDNTFQVDYTKTDEKSHSCPTDTVKDTFTRNVKNAAFLIYKHARLAYTRPKVLVWSALYAAALALFVQTQTYIQLLWKQIQKGTDSPVVYNGAVEATQTLLGAVGSFASSHLTRALYPGLAGVAQGAAVFLGAFIDNVFVSYAGYIVMGLLYHYIITLARYVKCIL</sequence>
<gene>
    <name evidence="3" type="ORF">DCHRY22_LOCUS11886</name>
</gene>
<evidence type="ECO:0000313" key="4">
    <source>
        <dbReference type="Proteomes" id="UP000789524"/>
    </source>
</evidence>